<evidence type="ECO:0000313" key="3">
    <source>
        <dbReference type="Proteomes" id="UP001597024"/>
    </source>
</evidence>
<reference evidence="3" key="1">
    <citation type="journal article" date="2019" name="Int. J. Syst. Evol. Microbiol.">
        <title>The Global Catalogue of Microorganisms (GCM) 10K type strain sequencing project: providing services to taxonomists for standard genome sequencing and annotation.</title>
        <authorList>
            <consortium name="The Broad Institute Genomics Platform"/>
            <consortium name="The Broad Institute Genome Sequencing Center for Infectious Disease"/>
            <person name="Wu L."/>
            <person name="Ma J."/>
        </authorList>
    </citation>
    <scope>NUCLEOTIDE SEQUENCE [LARGE SCALE GENOMIC DNA]</scope>
    <source>
        <strain evidence="3">CCUG 62974</strain>
    </source>
</reference>
<accession>A0ABW3DRV5</accession>
<gene>
    <name evidence="2" type="ORF">ACFQ08_18765</name>
</gene>
<sequence>MAVPGELDVTPFGQAGGTDSAGGGVMHRLDADGVAAGLGETLRATLGGLAPGSPGETAGIGDVIITTEDGHHFLEPLETVFDDPLMIYARLDTRLADPASARRRPAPCLPGSRAAGGPDLPAVGGRGLRRRHGDPGEPAREERT</sequence>
<name>A0ABW3DRV5_9ACTN</name>
<proteinExistence type="predicted"/>
<dbReference type="Proteomes" id="UP001597024">
    <property type="component" value="Unassembled WGS sequence"/>
</dbReference>
<protein>
    <submittedName>
        <fullName evidence="2">Uncharacterized protein</fullName>
    </submittedName>
</protein>
<feature type="region of interest" description="Disordered" evidence="1">
    <location>
        <begin position="1"/>
        <end position="24"/>
    </location>
</feature>
<dbReference type="EMBL" id="JBHTHX010000656">
    <property type="protein sequence ID" value="MFD0886593.1"/>
    <property type="molecule type" value="Genomic_DNA"/>
</dbReference>
<evidence type="ECO:0000313" key="2">
    <source>
        <dbReference type="EMBL" id="MFD0886593.1"/>
    </source>
</evidence>
<comment type="caution">
    <text evidence="2">The sequence shown here is derived from an EMBL/GenBank/DDBJ whole genome shotgun (WGS) entry which is preliminary data.</text>
</comment>
<feature type="compositionally biased region" description="Gly residues" evidence="1">
    <location>
        <begin position="14"/>
        <end position="24"/>
    </location>
</feature>
<keyword evidence="3" id="KW-1185">Reference proteome</keyword>
<evidence type="ECO:0000256" key="1">
    <source>
        <dbReference type="SAM" id="MobiDB-lite"/>
    </source>
</evidence>
<feature type="region of interest" description="Disordered" evidence="1">
    <location>
        <begin position="97"/>
        <end position="144"/>
    </location>
</feature>
<feature type="non-terminal residue" evidence="2">
    <location>
        <position position="144"/>
    </location>
</feature>
<organism evidence="2 3">
    <name type="scientific">Streptosporangium algeriense</name>
    <dbReference type="NCBI Taxonomy" id="1682748"/>
    <lineage>
        <taxon>Bacteria</taxon>
        <taxon>Bacillati</taxon>
        <taxon>Actinomycetota</taxon>
        <taxon>Actinomycetes</taxon>
        <taxon>Streptosporangiales</taxon>
        <taxon>Streptosporangiaceae</taxon>
        <taxon>Streptosporangium</taxon>
    </lineage>
</organism>
<feature type="compositionally biased region" description="Basic and acidic residues" evidence="1">
    <location>
        <begin position="133"/>
        <end position="144"/>
    </location>
</feature>